<reference evidence="3" key="1">
    <citation type="journal article" date="2020" name="Stud. Mycol.">
        <title>101 Dothideomycetes genomes: a test case for predicting lifestyles and emergence of pathogens.</title>
        <authorList>
            <person name="Haridas S."/>
            <person name="Albert R."/>
            <person name="Binder M."/>
            <person name="Bloem J."/>
            <person name="Labutti K."/>
            <person name="Salamov A."/>
            <person name="Andreopoulos B."/>
            <person name="Baker S."/>
            <person name="Barry K."/>
            <person name="Bills G."/>
            <person name="Bluhm B."/>
            <person name="Cannon C."/>
            <person name="Castanera R."/>
            <person name="Culley D."/>
            <person name="Daum C."/>
            <person name="Ezra D."/>
            <person name="Gonzalez J."/>
            <person name="Henrissat B."/>
            <person name="Kuo A."/>
            <person name="Liang C."/>
            <person name="Lipzen A."/>
            <person name="Lutzoni F."/>
            <person name="Magnuson J."/>
            <person name="Mondo S."/>
            <person name="Nolan M."/>
            <person name="Ohm R."/>
            <person name="Pangilinan J."/>
            <person name="Park H.-J."/>
            <person name="Ramirez L."/>
            <person name="Alfaro M."/>
            <person name="Sun H."/>
            <person name="Tritt A."/>
            <person name="Yoshinaga Y."/>
            <person name="Zwiers L.-H."/>
            <person name="Turgeon B."/>
            <person name="Goodwin S."/>
            <person name="Spatafora J."/>
            <person name="Crous P."/>
            <person name="Grigoriev I."/>
        </authorList>
    </citation>
    <scope>NUCLEOTIDE SEQUENCE</scope>
    <source>
        <strain evidence="3">CBS 175.79</strain>
    </source>
</reference>
<accession>A0A6A5XI67</accession>
<dbReference type="Gene3D" id="3.40.50.1820">
    <property type="entry name" value="alpha/beta hydrolase"/>
    <property type="match status" value="1"/>
</dbReference>
<evidence type="ECO:0000313" key="3">
    <source>
        <dbReference type="EMBL" id="KAF2012014.1"/>
    </source>
</evidence>
<dbReference type="GO" id="GO:0016787">
    <property type="term" value="F:hydrolase activity"/>
    <property type="evidence" value="ECO:0007669"/>
    <property type="project" value="UniProtKB-KW"/>
</dbReference>
<gene>
    <name evidence="3" type="ORF">BU24DRAFT_425834</name>
</gene>
<dbReference type="InterPro" id="IPR029058">
    <property type="entry name" value="AB_hydrolase_fold"/>
</dbReference>
<protein>
    <submittedName>
        <fullName evidence="3">Alpha/beta-hydrolase</fullName>
    </submittedName>
</protein>
<keyword evidence="4" id="KW-1185">Reference proteome</keyword>
<evidence type="ECO:0000259" key="2">
    <source>
        <dbReference type="Pfam" id="PF07859"/>
    </source>
</evidence>
<dbReference type="AlphaFoldDB" id="A0A6A5XI67"/>
<dbReference type="InterPro" id="IPR013094">
    <property type="entry name" value="AB_hydrolase_3"/>
</dbReference>
<dbReference type="RefSeq" id="XP_033380353.1">
    <property type="nucleotide sequence ID" value="XM_033528832.1"/>
</dbReference>
<keyword evidence="1 3" id="KW-0378">Hydrolase</keyword>
<evidence type="ECO:0000256" key="1">
    <source>
        <dbReference type="ARBA" id="ARBA00022801"/>
    </source>
</evidence>
<organism evidence="3 4">
    <name type="scientific">Aaosphaeria arxii CBS 175.79</name>
    <dbReference type="NCBI Taxonomy" id="1450172"/>
    <lineage>
        <taxon>Eukaryota</taxon>
        <taxon>Fungi</taxon>
        <taxon>Dikarya</taxon>
        <taxon>Ascomycota</taxon>
        <taxon>Pezizomycotina</taxon>
        <taxon>Dothideomycetes</taxon>
        <taxon>Pleosporomycetidae</taxon>
        <taxon>Pleosporales</taxon>
        <taxon>Pleosporales incertae sedis</taxon>
        <taxon>Aaosphaeria</taxon>
    </lineage>
</organism>
<dbReference type="Proteomes" id="UP000799778">
    <property type="component" value="Unassembled WGS sequence"/>
</dbReference>
<dbReference type="OrthoDB" id="19653at2759"/>
<feature type="domain" description="Alpha/beta hydrolase fold-3" evidence="2">
    <location>
        <begin position="43"/>
        <end position="289"/>
    </location>
</feature>
<evidence type="ECO:0000313" key="4">
    <source>
        <dbReference type="Proteomes" id="UP000799778"/>
    </source>
</evidence>
<dbReference type="GeneID" id="54286229"/>
<dbReference type="InterPro" id="IPR050300">
    <property type="entry name" value="GDXG_lipolytic_enzyme"/>
</dbReference>
<sequence>MTASRFDQFDISQDTYKVVGQHEIHAYTLIPKGTEPGRYPLLVKWHGGALVNGDAIYPDWFSSWLVPFMLRNKAIAVLPNYRLLPEHNGADIIEDLDDFWKWVDSGKLAAGIRSCTPGIMVDLDRVCVAGDSAGGFMALSSALRLPEGRIKSVLAQYPMTRELNLDVSDEFKDTDPPGPEVIDEYLKSLEPGAVVTSAFPPEKMPIVHALSIHDKYRQYFGLENEALWPINAIEKAKKFPPTFIFHGTKDTAVSVNDIRAFVKKAKEFLDQGEAEKIKLQEVEGENHGFDGNLREEEVPWLRDGLKYVEDAWKA</sequence>
<dbReference type="SUPFAM" id="SSF53474">
    <property type="entry name" value="alpha/beta-Hydrolases"/>
    <property type="match status" value="1"/>
</dbReference>
<dbReference type="EMBL" id="ML978073">
    <property type="protein sequence ID" value="KAF2012014.1"/>
    <property type="molecule type" value="Genomic_DNA"/>
</dbReference>
<proteinExistence type="predicted"/>
<dbReference type="Pfam" id="PF07859">
    <property type="entry name" value="Abhydrolase_3"/>
    <property type="match status" value="1"/>
</dbReference>
<dbReference type="PANTHER" id="PTHR48081:SF3">
    <property type="entry name" value="ALPHA_BETA HYDROLASE FOLD-3 DOMAIN-CONTAINING PROTEIN"/>
    <property type="match status" value="1"/>
</dbReference>
<name>A0A6A5XI67_9PLEO</name>
<dbReference type="PANTHER" id="PTHR48081">
    <property type="entry name" value="AB HYDROLASE SUPERFAMILY PROTEIN C4A8.06C"/>
    <property type="match status" value="1"/>
</dbReference>